<protein>
    <submittedName>
        <fullName evidence="1">Uncharacterized protein</fullName>
    </submittedName>
</protein>
<dbReference type="Proteomes" id="UP001055811">
    <property type="component" value="Linkage Group LG03"/>
</dbReference>
<proteinExistence type="predicted"/>
<evidence type="ECO:0000313" key="1">
    <source>
        <dbReference type="EMBL" id="KAI3765180.1"/>
    </source>
</evidence>
<keyword evidence="2" id="KW-1185">Reference proteome</keyword>
<dbReference type="EMBL" id="CM042011">
    <property type="protein sequence ID" value="KAI3765180.1"/>
    <property type="molecule type" value="Genomic_DNA"/>
</dbReference>
<accession>A0ACB9F274</accession>
<reference evidence="2" key="1">
    <citation type="journal article" date="2022" name="Mol. Ecol. Resour.">
        <title>The genomes of chicory, endive, great burdock and yacon provide insights into Asteraceae palaeo-polyploidization history and plant inulin production.</title>
        <authorList>
            <person name="Fan W."/>
            <person name="Wang S."/>
            <person name="Wang H."/>
            <person name="Wang A."/>
            <person name="Jiang F."/>
            <person name="Liu H."/>
            <person name="Zhao H."/>
            <person name="Xu D."/>
            <person name="Zhang Y."/>
        </authorList>
    </citation>
    <scope>NUCLEOTIDE SEQUENCE [LARGE SCALE GENOMIC DNA]</scope>
    <source>
        <strain evidence="2">cv. Punajuju</strain>
    </source>
</reference>
<evidence type="ECO:0000313" key="2">
    <source>
        <dbReference type="Proteomes" id="UP001055811"/>
    </source>
</evidence>
<name>A0ACB9F274_CICIN</name>
<organism evidence="1 2">
    <name type="scientific">Cichorium intybus</name>
    <name type="common">Chicory</name>
    <dbReference type="NCBI Taxonomy" id="13427"/>
    <lineage>
        <taxon>Eukaryota</taxon>
        <taxon>Viridiplantae</taxon>
        <taxon>Streptophyta</taxon>
        <taxon>Embryophyta</taxon>
        <taxon>Tracheophyta</taxon>
        <taxon>Spermatophyta</taxon>
        <taxon>Magnoliopsida</taxon>
        <taxon>eudicotyledons</taxon>
        <taxon>Gunneridae</taxon>
        <taxon>Pentapetalae</taxon>
        <taxon>asterids</taxon>
        <taxon>campanulids</taxon>
        <taxon>Asterales</taxon>
        <taxon>Asteraceae</taxon>
        <taxon>Cichorioideae</taxon>
        <taxon>Cichorieae</taxon>
        <taxon>Cichoriinae</taxon>
        <taxon>Cichorium</taxon>
    </lineage>
</organism>
<sequence>MDLANLSSCKETYEEIQEKGNQKISASDQILDMKSYYSFAVDMEPFSHHANKDLTHSSRINMERSLSRKGSQVRAEKKMNSNFLMNDGDGDTIPTTKASMMATMPEKFTLVNQTTDQIPEPQVHHQITIMTSGNTSTTKPAGTPTKSSLYGKRSMSFKQSSIINPRRILFFFATLSSMGTILLIWLTLSMAKYDEDDNSHATNLT</sequence>
<reference evidence="1 2" key="2">
    <citation type="journal article" date="2022" name="Mol. Ecol. Resour.">
        <title>The genomes of chicory, endive, great burdock and yacon provide insights into Asteraceae paleo-polyploidization history and plant inulin production.</title>
        <authorList>
            <person name="Fan W."/>
            <person name="Wang S."/>
            <person name="Wang H."/>
            <person name="Wang A."/>
            <person name="Jiang F."/>
            <person name="Liu H."/>
            <person name="Zhao H."/>
            <person name="Xu D."/>
            <person name="Zhang Y."/>
        </authorList>
    </citation>
    <scope>NUCLEOTIDE SEQUENCE [LARGE SCALE GENOMIC DNA]</scope>
    <source>
        <strain evidence="2">cv. Punajuju</strain>
        <tissue evidence="1">Leaves</tissue>
    </source>
</reference>
<gene>
    <name evidence="1" type="ORF">L2E82_15207</name>
</gene>
<comment type="caution">
    <text evidence="1">The sequence shown here is derived from an EMBL/GenBank/DDBJ whole genome shotgun (WGS) entry which is preliminary data.</text>
</comment>